<comment type="caution">
    <text evidence="2">The sequence shown here is derived from an EMBL/GenBank/DDBJ whole genome shotgun (WGS) entry which is preliminary data.</text>
</comment>
<dbReference type="Proteomes" id="UP000653099">
    <property type="component" value="Unassembled WGS sequence"/>
</dbReference>
<sequence>MTGRASEGGTADDTPDAVAGGDLPREYAQVRSVDTGAIALIAAGDSRIALASVSGGVSVLAAGSDDGARFGVEARPRGLAVGPLVYVAVDDHVFGYGFDGARRWEAPIDGATALCWVPDQSRVVAATDTGEFVLLDDADGTERGRIDRTHADVSETVLLAGRGEEFLAGESWYLTGFGPDGDRTGEAMLDGTITGVGLLEDVAVVSLHGDRVVGVDADDGAIRWELHLDVEWLAPRGDGGLYAAADHGVVRISADGAVTDVGIDTPDATQVAVTTDGEVACRIDGRTAGVLRPAASLSGVDLDLSPTSLRVGSELVVTAETIGEPTTGTVRASADDGSFRPESRRVSLDAGERTELRFTLAEAAGSRLAARATFTPGGTDGSEPTEVGATISVPPATPTPVVGADVTGVDDGTATVEVSVRTPDGSDLPAVSLSPGGVDIDPEPGRSSVSRTLSLPLTTERVTATTGDGESVDAAVSPPTTPLSASVSARDDGFVDVTLRNDTDITVHDDVRVTGDPLVTPVERSVSLPAGGRLTLALPSARAGVGEVRIDAAAVDATAAVSLDRATLPSAGGTDAPQDGRNDHAHDGKDRVPGADTPTRGGRDTPSTPHPDRDTTPPDSAEAGDASAPATPPDRDTTPPDSAEAGDASAPATPPDRDTTPPDSAEPGDASAPAAPPDRDTTPPDSAEAGDASAPAAPGSAGQPDATPGPERGPSPESVDSPVSPAAPDDSAASEESASPAPRDPLGLDRSLDSDTAHEGHALEETLTVENRSPEPKSITLRSDGDAATVELSPETTATATRYHAAWDTSSIEVPPVTASADDAEVTVPGVSVPVEPAPVVVRPALSAGSTTTDVRLDVHNNLETSCSVLEIGSKGFSTGVGFDGFDVAPGGDVTREITYQGAPTERPALTLVRIDHRQRPLQTLAAVHDSHAPPVSVAVDSVDILGDRDTNVVLRLENEGGAPVAVRVEATGTAPDEYLYAPGEIDALDPGSTATHRVECTVNDDRVELPIELEVTPFNGADGPHSTAVTVSGDRTDNAERWRVDAEDEADTPTLPDTLSTRLDVRSSE</sequence>
<protein>
    <recommendedName>
        <fullName evidence="4">PQQ-like domain-containing protein</fullName>
    </recommendedName>
</protein>
<feature type="compositionally biased region" description="Low complexity" evidence="1">
    <location>
        <begin position="683"/>
        <end position="706"/>
    </location>
</feature>
<organism evidence="2 3">
    <name type="scientific">Halobellus salinus</name>
    <dbReference type="NCBI Taxonomy" id="931585"/>
    <lineage>
        <taxon>Archaea</taxon>
        <taxon>Methanobacteriati</taxon>
        <taxon>Methanobacteriota</taxon>
        <taxon>Stenosarchaea group</taxon>
        <taxon>Halobacteria</taxon>
        <taxon>Halobacteriales</taxon>
        <taxon>Haloferacaceae</taxon>
        <taxon>Halobellus</taxon>
    </lineage>
</organism>
<feature type="region of interest" description="Disordered" evidence="1">
    <location>
        <begin position="1"/>
        <end position="21"/>
    </location>
</feature>
<feature type="compositionally biased region" description="Low complexity" evidence="1">
    <location>
        <begin position="617"/>
        <end position="629"/>
    </location>
</feature>
<feature type="compositionally biased region" description="Low complexity" evidence="1">
    <location>
        <begin position="661"/>
        <end position="673"/>
    </location>
</feature>
<gene>
    <name evidence="2" type="ORF">GCM10008995_03430</name>
</gene>
<feature type="compositionally biased region" description="Low complexity" evidence="1">
    <location>
        <begin position="715"/>
        <end position="741"/>
    </location>
</feature>
<evidence type="ECO:0000313" key="3">
    <source>
        <dbReference type="Proteomes" id="UP000653099"/>
    </source>
</evidence>
<accession>A0A830EM05</accession>
<evidence type="ECO:0000313" key="2">
    <source>
        <dbReference type="EMBL" id="GGI96728.1"/>
    </source>
</evidence>
<dbReference type="OrthoDB" id="8638at2157"/>
<reference evidence="2" key="2">
    <citation type="submission" date="2020-09" db="EMBL/GenBank/DDBJ databases">
        <authorList>
            <person name="Sun Q."/>
            <person name="Ohkuma M."/>
        </authorList>
    </citation>
    <scope>NUCLEOTIDE SEQUENCE</scope>
    <source>
        <strain evidence="2">JCM 14359</strain>
    </source>
</reference>
<feature type="region of interest" description="Disordered" evidence="1">
    <location>
        <begin position="1046"/>
        <end position="1070"/>
    </location>
</feature>
<dbReference type="RefSeq" id="WP_188785648.1">
    <property type="nucleotide sequence ID" value="NZ_BMOC01000001.1"/>
</dbReference>
<feature type="compositionally biased region" description="Basic and acidic residues" evidence="1">
    <location>
        <begin position="746"/>
        <end position="764"/>
    </location>
</feature>
<name>A0A830EM05_9EURY</name>
<feature type="compositionally biased region" description="Low complexity" evidence="1">
    <location>
        <begin position="639"/>
        <end position="651"/>
    </location>
</feature>
<feature type="region of interest" description="Disordered" evidence="1">
    <location>
        <begin position="566"/>
        <end position="790"/>
    </location>
</feature>
<feature type="compositionally biased region" description="Basic and acidic residues" evidence="1">
    <location>
        <begin position="578"/>
        <end position="593"/>
    </location>
</feature>
<dbReference type="EMBL" id="BMOC01000001">
    <property type="protein sequence ID" value="GGI96728.1"/>
    <property type="molecule type" value="Genomic_DNA"/>
</dbReference>
<keyword evidence="3" id="KW-1185">Reference proteome</keyword>
<dbReference type="SUPFAM" id="SSF63829">
    <property type="entry name" value="Calcium-dependent phosphotriesterase"/>
    <property type="match status" value="1"/>
</dbReference>
<feature type="region of interest" description="Disordered" evidence="1">
    <location>
        <begin position="420"/>
        <end position="487"/>
    </location>
</feature>
<dbReference type="AlphaFoldDB" id="A0A830EM05"/>
<evidence type="ECO:0008006" key="4">
    <source>
        <dbReference type="Google" id="ProtNLM"/>
    </source>
</evidence>
<feature type="compositionally biased region" description="Polar residues" evidence="1">
    <location>
        <begin position="447"/>
        <end position="468"/>
    </location>
</feature>
<evidence type="ECO:0000256" key="1">
    <source>
        <dbReference type="SAM" id="MobiDB-lite"/>
    </source>
</evidence>
<reference evidence="2" key="1">
    <citation type="journal article" date="2014" name="Int. J. Syst. Evol. Microbiol.">
        <title>Complete genome sequence of Corynebacterium casei LMG S-19264T (=DSM 44701T), isolated from a smear-ripened cheese.</title>
        <authorList>
            <consortium name="US DOE Joint Genome Institute (JGI-PGF)"/>
            <person name="Walter F."/>
            <person name="Albersmeier A."/>
            <person name="Kalinowski J."/>
            <person name="Ruckert C."/>
        </authorList>
    </citation>
    <scope>NUCLEOTIDE SEQUENCE</scope>
    <source>
        <strain evidence="2">JCM 14359</strain>
    </source>
</reference>
<proteinExistence type="predicted"/>